<accession>A0A6A2YEH5</accession>
<dbReference type="AlphaFoldDB" id="A0A6A2YEH5"/>
<evidence type="ECO:0000313" key="2">
    <source>
        <dbReference type="EMBL" id="KAE8677456.1"/>
    </source>
</evidence>
<feature type="domain" description="Pectinesterase inhibitor" evidence="1">
    <location>
        <begin position="44"/>
        <end position="109"/>
    </location>
</feature>
<dbReference type="EMBL" id="VEPZ02001358">
    <property type="protein sequence ID" value="KAE8677456.1"/>
    <property type="molecule type" value="Genomic_DNA"/>
</dbReference>
<proteinExistence type="predicted"/>
<keyword evidence="3" id="KW-1185">Reference proteome</keyword>
<name>A0A6A2YEH5_HIBSY</name>
<protein>
    <submittedName>
        <fullName evidence="2">Invertase inhibitor</fullName>
    </submittedName>
</protein>
<dbReference type="NCBIfam" id="TIGR01614">
    <property type="entry name" value="PME_inhib"/>
    <property type="match status" value="1"/>
</dbReference>
<dbReference type="InterPro" id="IPR006501">
    <property type="entry name" value="Pectinesterase_inhib_dom"/>
</dbReference>
<sequence length="115" mass="12708">MQEMHTGQSNSQLQFLRKLSRSISQQPESQRSSPTGQYIVHAAPSQLNEFEAFQDYNAKRYQDSNIHVSAVSDAPVTCEDGFKEIQGLVSPLTNTNNVTFQLCAISLSILTLSSA</sequence>
<reference evidence="2" key="1">
    <citation type="submission" date="2019-09" db="EMBL/GenBank/DDBJ databases">
        <title>Draft genome information of white flower Hibiscus syriacus.</title>
        <authorList>
            <person name="Kim Y.-M."/>
        </authorList>
    </citation>
    <scope>NUCLEOTIDE SEQUENCE [LARGE SCALE GENOMIC DNA]</scope>
    <source>
        <strain evidence="2">YM2019G1</strain>
    </source>
</reference>
<dbReference type="SUPFAM" id="SSF101148">
    <property type="entry name" value="Plant invertase/pectin methylesterase inhibitor"/>
    <property type="match status" value="1"/>
</dbReference>
<dbReference type="Proteomes" id="UP000436088">
    <property type="component" value="Unassembled WGS sequence"/>
</dbReference>
<comment type="caution">
    <text evidence="2">The sequence shown here is derived from an EMBL/GenBank/DDBJ whole genome shotgun (WGS) entry which is preliminary data.</text>
</comment>
<dbReference type="InterPro" id="IPR035513">
    <property type="entry name" value="Invertase/methylesterase_inhib"/>
</dbReference>
<dbReference type="Gene3D" id="1.20.140.40">
    <property type="entry name" value="Invertase/pectin methylesterase inhibitor family protein"/>
    <property type="match status" value="1"/>
</dbReference>
<evidence type="ECO:0000313" key="3">
    <source>
        <dbReference type="Proteomes" id="UP000436088"/>
    </source>
</evidence>
<gene>
    <name evidence="2" type="ORF">F3Y22_tig00111506pilonHSYRG00055</name>
</gene>
<evidence type="ECO:0000259" key="1">
    <source>
        <dbReference type="Pfam" id="PF04043"/>
    </source>
</evidence>
<dbReference type="GO" id="GO:0004857">
    <property type="term" value="F:enzyme inhibitor activity"/>
    <property type="evidence" value="ECO:0007669"/>
    <property type="project" value="InterPro"/>
</dbReference>
<dbReference type="Pfam" id="PF04043">
    <property type="entry name" value="PMEI"/>
    <property type="match status" value="1"/>
</dbReference>
<organism evidence="2 3">
    <name type="scientific">Hibiscus syriacus</name>
    <name type="common">Rose of Sharon</name>
    <dbReference type="NCBI Taxonomy" id="106335"/>
    <lineage>
        <taxon>Eukaryota</taxon>
        <taxon>Viridiplantae</taxon>
        <taxon>Streptophyta</taxon>
        <taxon>Embryophyta</taxon>
        <taxon>Tracheophyta</taxon>
        <taxon>Spermatophyta</taxon>
        <taxon>Magnoliopsida</taxon>
        <taxon>eudicotyledons</taxon>
        <taxon>Gunneridae</taxon>
        <taxon>Pentapetalae</taxon>
        <taxon>rosids</taxon>
        <taxon>malvids</taxon>
        <taxon>Malvales</taxon>
        <taxon>Malvaceae</taxon>
        <taxon>Malvoideae</taxon>
        <taxon>Hibiscus</taxon>
    </lineage>
</organism>